<organism evidence="1 2">
    <name type="scientific">Steinernema carpocapsae</name>
    <name type="common">Entomopathogenic nematode</name>
    <dbReference type="NCBI Taxonomy" id="34508"/>
    <lineage>
        <taxon>Eukaryota</taxon>
        <taxon>Metazoa</taxon>
        <taxon>Ecdysozoa</taxon>
        <taxon>Nematoda</taxon>
        <taxon>Chromadorea</taxon>
        <taxon>Rhabditida</taxon>
        <taxon>Tylenchina</taxon>
        <taxon>Panagrolaimomorpha</taxon>
        <taxon>Strongyloidoidea</taxon>
        <taxon>Steinernematidae</taxon>
        <taxon>Steinernema</taxon>
    </lineage>
</organism>
<evidence type="ECO:0000313" key="2">
    <source>
        <dbReference type="Proteomes" id="UP000298663"/>
    </source>
</evidence>
<dbReference type="AlphaFoldDB" id="A0A4U8UJH7"/>
<dbReference type="EMBL" id="AZBU02000001">
    <property type="protein sequence ID" value="TMS33014.1"/>
    <property type="molecule type" value="Genomic_DNA"/>
</dbReference>
<dbReference type="OrthoDB" id="5570127at2759"/>
<accession>A0A4U8UJH7</accession>
<keyword evidence="2" id="KW-1185">Reference proteome</keyword>
<proteinExistence type="predicted"/>
<sequence>MWSSLDDEERAKLVPKIISELQQSGQKDHDILYQFVTLKAGFVCALFQCLQKPLTRCFYIAYEFFRRLRHSCSDAADQADRRRNQPLQSLDGAANAASPGVYQRESRHVFAAFMMLTFFSPFPGNNLSPTMENEKMLDLDLSQSDCLQVTAECA</sequence>
<comment type="caution">
    <text evidence="1">The sequence shown here is derived from an EMBL/GenBank/DDBJ whole genome shotgun (WGS) entry which is preliminary data.</text>
</comment>
<reference evidence="1 2" key="2">
    <citation type="journal article" date="2019" name="G3 (Bethesda)">
        <title>Hybrid Assembly of the Genome of the Entomopathogenic Nematode Steinernema carpocapsae Identifies the X-Chromosome.</title>
        <authorList>
            <person name="Serra L."/>
            <person name="Macchietto M."/>
            <person name="Macias-Munoz A."/>
            <person name="McGill C.J."/>
            <person name="Rodriguez I.M."/>
            <person name="Rodriguez B."/>
            <person name="Murad R."/>
            <person name="Mortazavi A."/>
        </authorList>
    </citation>
    <scope>NUCLEOTIDE SEQUENCE [LARGE SCALE GENOMIC DNA]</scope>
    <source>
        <strain evidence="1 2">ALL</strain>
    </source>
</reference>
<gene>
    <name evidence="1" type="ORF">L596_000798</name>
</gene>
<protein>
    <submittedName>
        <fullName evidence="1">Uncharacterized protein</fullName>
    </submittedName>
</protein>
<name>A0A4U8UJH7_STECR</name>
<evidence type="ECO:0000313" key="1">
    <source>
        <dbReference type="EMBL" id="TMS33014.1"/>
    </source>
</evidence>
<dbReference type="Proteomes" id="UP000298663">
    <property type="component" value="Unassembled WGS sequence"/>
</dbReference>
<reference evidence="1 2" key="1">
    <citation type="journal article" date="2015" name="Genome Biol.">
        <title>Comparative genomics of Steinernema reveals deeply conserved gene regulatory networks.</title>
        <authorList>
            <person name="Dillman A.R."/>
            <person name="Macchietto M."/>
            <person name="Porter C.F."/>
            <person name="Rogers A."/>
            <person name="Williams B."/>
            <person name="Antoshechkin I."/>
            <person name="Lee M.M."/>
            <person name="Goodwin Z."/>
            <person name="Lu X."/>
            <person name="Lewis E.E."/>
            <person name="Goodrich-Blair H."/>
            <person name="Stock S.P."/>
            <person name="Adams B.J."/>
            <person name="Sternberg P.W."/>
            <person name="Mortazavi A."/>
        </authorList>
    </citation>
    <scope>NUCLEOTIDE SEQUENCE [LARGE SCALE GENOMIC DNA]</scope>
    <source>
        <strain evidence="1 2">ALL</strain>
    </source>
</reference>